<name>A0ABP8W681_9MICO</name>
<evidence type="ECO:0000313" key="2">
    <source>
        <dbReference type="EMBL" id="GAA4682198.1"/>
    </source>
</evidence>
<evidence type="ECO:0000256" key="1">
    <source>
        <dbReference type="SAM" id="MobiDB-lite"/>
    </source>
</evidence>
<proteinExistence type="predicted"/>
<protein>
    <recommendedName>
        <fullName evidence="4">KTSC domain-containing protein</fullName>
    </recommendedName>
</protein>
<evidence type="ECO:0008006" key="4">
    <source>
        <dbReference type="Google" id="ProtNLM"/>
    </source>
</evidence>
<feature type="region of interest" description="Disordered" evidence="1">
    <location>
        <begin position="65"/>
        <end position="90"/>
    </location>
</feature>
<evidence type="ECO:0000313" key="3">
    <source>
        <dbReference type="Proteomes" id="UP001501295"/>
    </source>
</evidence>
<organism evidence="2 3">
    <name type="scientific">Frondihabitans cladoniiphilus</name>
    <dbReference type="NCBI Taxonomy" id="715785"/>
    <lineage>
        <taxon>Bacteria</taxon>
        <taxon>Bacillati</taxon>
        <taxon>Actinomycetota</taxon>
        <taxon>Actinomycetes</taxon>
        <taxon>Micrococcales</taxon>
        <taxon>Microbacteriaceae</taxon>
        <taxon>Frondihabitans</taxon>
    </lineage>
</organism>
<keyword evidence="3" id="KW-1185">Reference proteome</keyword>
<dbReference type="EMBL" id="BAABLM010000007">
    <property type="protein sequence ID" value="GAA4682198.1"/>
    <property type="molecule type" value="Genomic_DNA"/>
</dbReference>
<sequence>MVVRVGVRSYGYKVPEQVFNHVRASRDPGKAYNALGKGKRRAEVDSCPKRDRFFAVGFEHRCPSKHRAPGRLPHEQNLAARDRARELAGE</sequence>
<comment type="caution">
    <text evidence="2">The sequence shown here is derived from an EMBL/GenBank/DDBJ whole genome shotgun (WGS) entry which is preliminary data.</text>
</comment>
<dbReference type="Proteomes" id="UP001501295">
    <property type="component" value="Unassembled WGS sequence"/>
</dbReference>
<feature type="compositionally biased region" description="Basic and acidic residues" evidence="1">
    <location>
        <begin position="80"/>
        <end position="90"/>
    </location>
</feature>
<reference evidence="3" key="1">
    <citation type="journal article" date="2019" name="Int. J. Syst. Evol. Microbiol.">
        <title>The Global Catalogue of Microorganisms (GCM) 10K type strain sequencing project: providing services to taxonomists for standard genome sequencing and annotation.</title>
        <authorList>
            <consortium name="The Broad Institute Genomics Platform"/>
            <consortium name="The Broad Institute Genome Sequencing Center for Infectious Disease"/>
            <person name="Wu L."/>
            <person name="Ma J."/>
        </authorList>
    </citation>
    <scope>NUCLEOTIDE SEQUENCE [LARGE SCALE GENOMIC DNA]</scope>
    <source>
        <strain evidence="3">JCM 18956</strain>
    </source>
</reference>
<accession>A0ABP8W681</accession>
<gene>
    <name evidence="2" type="ORF">GCM10025780_29480</name>
</gene>